<dbReference type="EMBL" id="KV749263">
    <property type="protein sequence ID" value="OCL10327.1"/>
    <property type="molecule type" value="Genomic_DNA"/>
</dbReference>
<dbReference type="AlphaFoldDB" id="A0A8E2F4C1"/>
<keyword evidence="3" id="KW-1185">Reference proteome</keyword>
<protein>
    <submittedName>
        <fullName evidence="2">Uncharacterized protein</fullName>
    </submittedName>
</protein>
<proteinExistence type="predicted"/>
<reference evidence="2 3" key="1">
    <citation type="journal article" date="2016" name="Nat. Commun.">
        <title>Ectomycorrhizal ecology is imprinted in the genome of the dominant symbiotic fungus Cenococcum geophilum.</title>
        <authorList>
            <consortium name="DOE Joint Genome Institute"/>
            <person name="Peter M."/>
            <person name="Kohler A."/>
            <person name="Ohm R.A."/>
            <person name="Kuo A."/>
            <person name="Krutzmann J."/>
            <person name="Morin E."/>
            <person name="Arend M."/>
            <person name="Barry K.W."/>
            <person name="Binder M."/>
            <person name="Choi C."/>
            <person name="Clum A."/>
            <person name="Copeland A."/>
            <person name="Grisel N."/>
            <person name="Haridas S."/>
            <person name="Kipfer T."/>
            <person name="LaButti K."/>
            <person name="Lindquist E."/>
            <person name="Lipzen A."/>
            <person name="Maire R."/>
            <person name="Meier B."/>
            <person name="Mihaltcheva S."/>
            <person name="Molinier V."/>
            <person name="Murat C."/>
            <person name="Poggeler S."/>
            <person name="Quandt C.A."/>
            <person name="Sperisen C."/>
            <person name="Tritt A."/>
            <person name="Tisserant E."/>
            <person name="Crous P.W."/>
            <person name="Henrissat B."/>
            <person name="Nehls U."/>
            <person name="Egli S."/>
            <person name="Spatafora J.W."/>
            <person name="Grigoriev I.V."/>
            <person name="Martin F.M."/>
        </authorList>
    </citation>
    <scope>NUCLEOTIDE SEQUENCE [LARGE SCALE GENOMIC DNA]</scope>
    <source>
        <strain evidence="2 3">CBS 207.34</strain>
    </source>
</reference>
<gene>
    <name evidence="2" type="ORF">AOQ84DRAFT_375018</name>
</gene>
<evidence type="ECO:0000313" key="3">
    <source>
        <dbReference type="Proteomes" id="UP000250140"/>
    </source>
</evidence>
<organism evidence="2 3">
    <name type="scientific">Glonium stellatum</name>
    <dbReference type="NCBI Taxonomy" id="574774"/>
    <lineage>
        <taxon>Eukaryota</taxon>
        <taxon>Fungi</taxon>
        <taxon>Dikarya</taxon>
        <taxon>Ascomycota</taxon>
        <taxon>Pezizomycotina</taxon>
        <taxon>Dothideomycetes</taxon>
        <taxon>Pleosporomycetidae</taxon>
        <taxon>Gloniales</taxon>
        <taxon>Gloniaceae</taxon>
        <taxon>Glonium</taxon>
    </lineage>
</organism>
<evidence type="ECO:0000313" key="2">
    <source>
        <dbReference type="EMBL" id="OCL10327.1"/>
    </source>
</evidence>
<feature type="region of interest" description="Disordered" evidence="1">
    <location>
        <begin position="93"/>
        <end position="114"/>
    </location>
</feature>
<accession>A0A8E2F4C1</accession>
<name>A0A8E2F4C1_9PEZI</name>
<dbReference type="OrthoDB" id="5428038at2759"/>
<evidence type="ECO:0000256" key="1">
    <source>
        <dbReference type="SAM" id="MobiDB-lite"/>
    </source>
</evidence>
<sequence length="795" mass="90393">MPKPAIACRRAAHRILPPSAQHVWITDDVLANAFHRFLRAASLSQRRYGSNVPGPLEARRRASKRRIMGLATAGGGGGAPSVGALFGLGSRGPPSWRYEPPSTGDLKEQLEPPSRPAMPRWLSMFDQLPQKPRTEPPVFEPHPIMPRATNAETQAIRVKGQLDISDVSKHVSDEVAEIAPSLGDLENRLVAFKKSILNNTKNHTELRTNFQKYCPDGEDATRFSALVFEHLLRTGTYFPRLARFLTDPMLSLPGAGNACKMVRHINAVALEVGKDTVTKATSRHRSLLFRIRTMSERRLLTGSEVLDVISELGETPRLVCSDIERSDTYRALWKATSPTTGPYDASLDYAFLEKVTKAFGVTYEPVLPRSLEESADPIAKYLLGLSIHLNRELEKDSSFVAIFNSLPRNRLFVWFKAVTALITNRPQTRETMDVLSAWLEFLRAFSSAKPDLVDWQLFYAMLAKTDISPASVVTHLETLEPEVLTETLLNHWIPKYLPEPQTDHWAGAFKFRFSHFQRAHKLRLASYTNVGLERMLLDVIVGMNEREMPTLVTTTHILELIHRLQAKGGTMDIVSFLVKLKERGVNQIDPRVLYEIVLEKMDTQPEYASKICSYISNSRRCYDPYFPIQTLIRGVKSRMRMRKILEMAARRDHLPAVFRTTPFESLLNARAELAHQIAYQFSLDESTSCRASARSVYYFYKYLQVYKLPIGPLMIKALVRAMITRPLSERRFVSTRRYVWLRSLIAEVEGEEVARRHDKIFWEWRGQVIADAKRRWVEAGGFGPAHVNTVKRLGL</sequence>
<dbReference type="Proteomes" id="UP000250140">
    <property type="component" value="Unassembled WGS sequence"/>
</dbReference>